<dbReference type="Gene3D" id="1.20.910.10">
    <property type="entry name" value="Heme oxygenase-like"/>
    <property type="match status" value="1"/>
</dbReference>
<evidence type="ECO:0000256" key="7">
    <source>
        <dbReference type="ARBA" id="ARBA00048328"/>
    </source>
</evidence>
<keyword evidence="5 10" id="KW-0560">Oxidoreductase</keyword>
<dbReference type="Pfam" id="PF01126">
    <property type="entry name" value="Heme_oxygenase"/>
    <property type="match status" value="1"/>
</dbReference>
<sequence>MTAATASRPERTGIVAALYVRTRALHLEAEQSGIIADILRGEASPAGYVLLLRNLHAAYDAMEQGLARHYQTPGLARLSAYRFDRAGAIGADLAALCGDNWRSTIPLLPAGEAYADAITRAAEGDGSWLIAHAYTRYLGDLSGGQIVQKLLAKSMQLRPDQLSMYAFAGFPDPVVLKSEYRHALEEAGADLIDPASVVEQGATAFTLNIALSVAVKNSVAEQARVGRTS</sequence>
<dbReference type="PANTHER" id="PTHR10720:SF0">
    <property type="entry name" value="HEME OXYGENASE"/>
    <property type="match status" value="1"/>
</dbReference>
<feature type="binding site" description="axial binding residue" evidence="9">
    <location>
        <position position="26"/>
    </location>
    <ligand>
        <name>heme b</name>
        <dbReference type="ChEBI" id="CHEBI:60344"/>
    </ligand>
    <ligandPart>
        <name>Fe</name>
        <dbReference type="ChEBI" id="CHEBI:18248"/>
    </ligandPart>
</feature>
<evidence type="ECO:0000256" key="8">
    <source>
        <dbReference type="PIRSR" id="PIRSR000343-1"/>
    </source>
</evidence>
<gene>
    <name evidence="10" type="ordered locus">RPE_1344</name>
</gene>
<evidence type="ECO:0000313" key="10">
    <source>
        <dbReference type="EMBL" id="ABJ05296.1"/>
    </source>
</evidence>
<evidence type="ECO:0000256" key="2">
    <source>
        <dbReference type="ARBA" id="ARBA00012360"/>
    </source>
</evidence>
<evidence type="ECO:0000256" key="4">
    <source>
        <dbReference type="ARBA" id="ARBA00022723"/>
    </source>
</evidence>
<dbReference type="PRINTS" id="PR00088">
    <property type="entry name" value="HAEMOXYGNASE"/>
</dbReference>
<evidence type="ECO:0000256" key="6">
    <source>
        <dbReference type="ARBA" id="ARBA00023004"/>
    </source>
</evidence>
<accession>Q07RY8</accession>
<dbReference type="InterPro" id="IPR016053">
    <property type="entry name" value="Haem_Oase-like"/>
</dbReference>
<keyword evidence="4 9" id="KW-0479">Metal-binding</keyword>
<dbReference type="STRING" id="316055.RPE_1344"/>
<dbReference type="GO" id="GO:0046872">
    <property type="term" value="F:metal ion binding"/>
    <property type="evidence" value="ECO:0007669"/>
    <property type="project" value="UniProtKB-KW"/>
</dbReference>
<keyword evidence="3 8" id="KW-0349">Heme</keyword>
<dbReference type="HOGENOM" id="CLU_057050_2_0_5"/>
<dbReference type="SUPFAM" id="SSF48613">
    <property type="entry name" value="Heme oxygenase-like"/>
    <property type="match status" value="1"/>
</dbReference>
<dbReference type="CDD" id="cd19165">
    <property type="entry name" value="HemeO"/>
    <property type="match status" value="1"/>
</dbReference>
<dbReference type="EC" id="1.14.14.18" evidence="2"/>
<dbReference type="PROSITE" id="PS00593">
    <property type="entry name" value="HEME_OXYGENASE"/>
    <property type="match status" value="1"/>
</dbReference>
<dbReference type="GO" id="GO:0020037">
    <property type="term" value="F:heme binding"/>
    <property type="evidence" value="ECO:0007669"/>
    <property type="project" value="TreeGrafter"/>
</dbReference>
<evidence type="ECO:0000256" key="5">
    <source>
        <dbReference type="ARBA" id="ARBA00023002"/>
    </source>
</evidence>
<dbReference type="eggNOG" id="COG5398">
    <property type="taxonomic scope" value="Bacteria"/>
</dbReference>
<proteinExistence type="inferred from homology"/>
<dbReference type="EMBL" id="CP000463">
    <property type="protein sequence ID" value="ABJ05296.1"/>
    <property type="molecule type" value="Genomic_DNA"/>
</dbReference>
<dbReference type="GO" id="GO:0006788">
    <property type="term" value="P:heme oxidation"/>
    <property type="evidence" value="ECO:0007669"/>
    <property type="project" value="InterPro"/>
</dbReference>
<dbReference type="AlphaFoldDB" id="Q07RY8"/>
<evidence type="ECO:0000256" key="3">
    <source>
        <dbReference type="ARBA" id="ARBA00022617"/>
    </source>
</evidence>
<dbReference type="PIRSF" id="PIRSF000343">
    <property type="entry name" value="Haem_Oase"/>
    <property type="match status" value="1"/>
</dbReference>
<reference evidence="10" key="1">
    <citation type="submission" date="2006-09" db="EMBL/GenBank/DDBJ databases">
        <title>Complete sequence of Rhodopseudomonas palustris BisA53.</title>
        <authorList>
            <consortium name="US DOE Joint Genome Institute"/>
            <person name="Copeland A."/>
            <person name="Lucas S."/>
            <person name="Lapidus A."/>
            <person name="Barry K."/>
            <person name="Detter J.C."/>
            <person name="Glavina del Rio T."/>
            <person name="Hammon N."/>
            <person name="Israni S."/>
            <person name="Dalin E."/>
            <person name="Tice H."/>
            <person name="Pitluck S."/>
            <person name="Chain P."/>
            <person name="Malfatti S."/>
            <person name="Shin M."/>
            <person name="Vergez L."/>
            <person name="Schmutz J."/>
            <person name="Larimer F."/>
            <person name="Land M."/>
            <person name="Hauser L."/>
            <person name="Pelletier D.A."/>
            <person name="Kyrpides N."/>
            <person name="Kim E."/>
            <person name="Harwood C.S."/>
            <person name="Oda Y."/>
            <person name="Richardson P."/>
        </authorList>
    </citation>
    <scope>NUCLEOTIDE SEQUENCE [LARGE SCALE GENOMIC DNA]</scope>
    <source>
        <strain evidence="10">BisA53</strain>
    </source>
</reference>
<feature type="binding site" evidence="8">
    <location>
        <position position="134"/>
    </location>
    <ligand>
        <name>heme b</name>
        <dbReference type="ChEBI" id="CHEBI:60344"/>
    </ligand>
</feature>
<comment type="similarity">
    <text evidence="1">Belongs to the heme oxygenase family.</text>
</comment>
<dbReference type="GO" id="GO:0006979">
    <property type="term" value="P:response to oxidative stress"/>
    <property type="evidence" value="ECO:0007669"/>
    <property type="project" value="TreeGrafter"/>
</dbReference>
<dbReference type="GO" id="GO:0004392">
    <property type="term" value="F:heme oxygenase (decyclizing) activity"/>
    <property type="evidence" value="ECO:0007669"/>
    <property type="project" value="UniProtKB-EC"/>
</dbReference>
<comment type="catalytic activity">
    <reaction evidence="7">
        <text>heme b + 3 reduced [NADPH--hemoprotein reductase] + 3 O2 = biliverdin IXalpha + CO + Fe(2+) + 3 oxidized [NADPH--hemoprotein reductase] + 3 H2O + H(+)</text>
        <dbReference type="Rhea" id="RHEA:21764"/>
        <dbReference type="Rhea" id="RHEA-COMP:11964"/>
        <dbReference type="Rhea" id="RHEA-COMP:11965"/>
        <dbReference type="ChEBI" id="CHEBI:15377"/>
        <dbReference type="ChEBI" id="CHEBI:15378"/>
        <dbReference type="ChEBI" id="CHEBI:15379"/>
        <dbReference type="ChEBI" id="CHEBI:17245"/>
        <dbReference type="ChEBI" id="CHEBI:29033"/>
        <dbReference type="ChEBI" id="CHEBI:57618"/>
        <dbReference type="ChEBI" id="CHEBI:57991"/>
        <dbReference type="ChEBI" id="CHEBI:58210"/>
        <dbReference type="ChEBI" id="CHEBI:60344"/>
        <dbReference type="EC" id="1.14.14.18"/>
    </reaction>
</comment>
<dbReference type="GO" id="GO:0042167">
    <property type="term" value="P:heme catabolic process"/>
    <property type="evidence" value="ECO:0007669"/>
    <property type="project" value="TreeGrafter"/>
</dbReference>
<evidence type="ECO:0000256" key="1">
    <source>
        <dbReference type="ARBA" id="ARBA00006134"/>
    </source>
</evidence>
<dbReference type="OrthoDB" id="5493802at2"/>
<name>Q07RY8_RHOP5</name>
<dbReference type="InterPro" id="IPR018207">
    <property type="entry name" value="Haem_oxygenase_CS"/>
</dbReference>
<feature type="binding site" evidence="8">
    <location>
        <position position="181"/>
    </location>
    <ligand>
        <name>heme b</name>
        <dbReference type="ChEBI" id="CHEBI:60344"/>
    </ligand>
</feature>
<dbReference type="InterPro" id="IPR002051">
    <property type="entry name" value="Haem_Oase"/>
</dbReference>
<dbReference type="KEGG" id="rpe:RPE_1344"/>
<dbReference type="PANTHER" id="PTHR10720">
    <property type="entry name" value="HEME OXYGENASE"/>
    <property type="match status" value="1"/>
</dbReference>
<protein>
    <recommendedName>
        <fullName evidence="2">heme oxygenase (biliverdin-producing)</fullName>
        <ecNumber evidence="2">1.14.14.18</ecNumber>
    </recommendedName>
</protein>
<keyword evidence="6 9" id="KW-0408">Iron</keyword>
<dbReference type="InterPro" id="IPR016084">
    <property type="entry name" value="Haem_Oase-like_multi-hlx"/>
</dbReference>
<evidence type="ECO:0000256" key="9">
    <source>
        <dbReference type="PIRSR" id="PIRSR000343-2"/>
    </source>
</evidence>
<organism evidence="10">
    <name type="scientific">Rhodopseudomonas palustris (strain BisA53)</name>
    <dbReference type="NCBI Taxonomy" id="316055"/>
    <lineage>
        <taxon>Bacteria</taxon>
        <taxon>Pseudomonadati</taxon>
        <taxon>Pseudomonadota</taxon>
        <taxon>Alphaproteobacteria</taxon>
        <taxon>Hyphomicrobiales</taxon>
        <taxon>Nitrobacteraceae</taxon>
        <taxon>Rhodopseudomonas</taxon>
    </lineage>
</organism>